<organism evidence="2 3">
    <name type="scientific">Camellia sinensis</name>
    <name type="common">Tea plant</name>
    <name type="synonym">Thea sinensis</name>
    <dbReference type="NCBI Taxonomy" id="4442"/>
    <lineage>
        <taxon>Eukaryota</taxon>
        <taxon>Viridiplantae</taxon>
        <taxon>Streptophyta</taxon>
        <taxon>Embryophyta</taxon>
        <taxon>Tracheophyta</taxon>
        <taxon>Spermatophyta</taxon>
        <taxon>Magnoliopsida</taxon>
        <taxon>eudicotyledons</taxon>
        <taxon>Gunneridae</taxon>
        <taxon>Pentapetalae</taxon>
        <taxon>asterids</taxon>
        <taxon>Ericales</taxon>
        <taxon>Theaceae</taxon>
        <taxon>Camellia</taxon>
    </lineage>
</organism>
<feature type="signal peptide" evidence="1">
    <location>
        <begin position="1"/>
        <end position="22"/>
    </location>
</feature>
<accession>A0A7J7I6Q2</accession>
<sequence>MVRPHSLLLLLLDLLLLLLGRANPQQQISTVDLSALHEIKNSLTELRGADFFST</sequence>
<evidence type="ECO:0000313" key="3">
    <source>
        <dbReference type="Proteomes" id="UP000593564"/>
    </source>
</evidence>
<dbReference type="AlphaFoldDB" id="A0A7J7I6Q2"/>
<dbReference type="EMBL" id="JACBKZ010000001">
    <property type="protein sequence ID" value="KAF5960619.1"/>
    <property type="molecule type" value="Genomic_DNA"/>
</dbReference>
<keyword evidence="1" id="KW-0732">Signal</keyword>
<name>A0A7J7I6Q2_CAMSI</name>
<reference evidence="2 3" key="2">
    <citation type="submission" date="2020-07" db="EMBL/GenBank/DDBJ databases">
        <title>Genome assembly of wild tea tree DASZ reveals pedigree and selection history of tea varieties.</title>
        <authorList>
            <person name="Zhang W."/>
        </authorList>
    </citation>
    <scope>NUCLEOTIDE SEQUENCE [LARGE SCALE GENOMIC DNA]</scope>
    <source>
        <strain evidence="3">cv. G240</strain>
        <tissue evidence="2">Leaf</tissue>
    </source>
</reference>
<gene>
    <name evidence="2" type="ORF">HYC85_001828</name>
</gene>
<proteinExistence type="predicted"/>
<keyword evidence="3" id="KW-1185">Reference proteome</keyword>
<evidence type="ECO:0000256" key="1">
    <source>
        <dbReference type="SAM" id="SignalP"/>
    </source>
</evidence>
<reference evidence="3" key="1">
    <citation type="journal article" date="2020" name="Nat. Commun.">
        <title>Genome assembly of wild tea tree DASZ reveals pedigree and selection history of tea varieties.</title>
        <authorList>
            <person name="Zhang W."/>
            <person name="Zhang Y."/>
            <person name="Qiu H."/>
            <person name="Guo Y."/>
            <person name="Wan H."/>
            <person name="Zhang X."/>
            <person name="Scossa F."/>
            <person name="Alseekh S."/>
            <person name="Zhang Q."/>
            <person name="Wang P."/>
            <person name="Xu L."/>
            <person name="Schmidt M.H."/>
            <person name="Jia X."/>
            <person name="Li D."/>
            <person name="Zhu A."/>
            <person name="Guo F."/>
            <person name="Chen W."/>
            <person name="Ni D."/>
            <person name="Usadel B."/>
            <person name="Fernie A.R."/>
            <person name="Wen W."/>
        </authorList>
    </citation>
    <scope>NUCLEOTIDE SEQUENCE [LARGE SCALE GENOMIC DNA]</scope>
    <source>
        <strain evidence="3">cv. G240</strain>
    </source>
</reference>
<dbReference type="Proteomes" id="UP000593564">
    <property type="component" value="Unassembled WGS sequence"/>
</dbReference>
<feature type="chain" id="PRO_5029725822" evidence="1">
    <location>
        <begin position="23"/>
        <end position="54"/>
    </location>
</feature>
<protein>
    <submittedName>
        <fullName evidence="2">Uncharacterized protein</fullName>
    </submittedName>
</protein>
<comment type="caution">
    <text evidence="2">The sequence shown here is derived from an EMBL/GenBank/DDBJ whole genome shotgun (WGS) entry which is preliminary data.</text>
</comment>
<evidence type="ECO:0000313" key="2">
    <source>
        <dbReference type="EMBL" id="KAF5960619.1"/>
    </source>
</evidence>